<dbReference type="SMART" id="SM00534">
    <property type="entry name" value="MUTSac"/>
    <property type="match status" value="1"/>
</dbReference>
<dbReference type="PANTHER" id="PTHR11361">
    <property type="entry name" value="DNA MISMATCH REPAIR PROTEIN MUTS FAMILY MEMBER"/>
    <property type="match status" value="1"/>
</dbReference>
<protein>
    <submittedName>
        <fullName evidence="6">DNA mismatch repair protein</fullName>
    </submittedName>
</protein>
<dbReference type="Pfam" id="PF00488">
    <property type="entry name" value="MutS_V"/>
    <property type="match status" value="1"/>
</dbReference>
<dbReference type="Proteomes" id="UP001217485">
    <property type="component" value="Unassembled WGS sequence"/>
</dbReference>
<keyword evidence="3" id="KW-0238">DNA-binding</keyword>
<proteinExistence type="predicted"/>
<dbReference type="InterPro" id="IPR027417">
    <property type="entry name" value="P-loop_NTPase"/>
</dbReference>
<evidence type="ECO:0000256" key="4">
    <source>
        <dbReference type="SAM" id="MobiDB-lite"/>
    </source>
</evidence>
<organism evidence="6 7">
    <name type="scientific">Sorangium atrum</name>
    <dbReference type="NCBI Taxonomy" id="2995308"/>
    <lineage>
        <taxon>Bacteria</taxon>
        <taxon>Pseudomonadati</taxon>
        <taxon>Myxococcota</taxon>
        <taxon>Polyangia</taxon>
        <taxon>Polyangiales</taxon>
        <taxon>Polyangiaceae</taxon>
        <taxon>Sorangium</taxon>
    </lineage>
</organism>
<dbReference type="Gene3D" id="3.40.50.300">
    <property type="entry name" value="P-loop containing nucleotide triphosphate hydrolases"/>
    <property type="match status" value="1"/>
</dbReference>
<feature type="region of interest" description="Disordered" evidence="4">
    <location>
        <begin position="1"/>
        <end position="30"/>
    </location>
</feature>
<accession>A0ABT5BVA7</accession>
<evidence type="ECO:0000313" key="6">
    <source>
        <dbReference type="EMBL" id="MDC0677474.1"/>
    </source>
</evidence>
<keyword evidence="7" id="KW-1185">Reference proteome</keyword>
<comment type="caution">
    <text evidence="6">The sequence shown here is derived from an EMBL/GenBank/DDBJ whole genome shotgun (WGS) entry which is preliminary data.</text>
</comment>
<sequence>MHPIRAQVPAESIARPPEPGRAHAPDVPYAPALPSTDRIPSLLFVDPPARADLDELRQSLSFAFTSGVSGGLFGQALDRAPIAPSTWDPKSFAPDLFLEELVARCFRVRVGGHEAVVHRGFILRVLSRPPSDTRVTELRRGILHELSGSPTFRRQLERLYTASCRLRGALEGAVAGKKFDPTRRQLDVLAIVKEVFDLMSESFEGARSGLSRLRDFGQAVQATEGYRSMADLLDYDEHLATLRLDIRVGADGRIRGFDVVTVRERQENPFVLSPVRRWLAKLEMFFRGYSFGDGEVMARLVDAVFEGVEDQVVKLVPLVGEMEVYLGALGFRDLAEAAGLEVCLPELRSGAEGERVLLGLFNPLLVAGGGKAVPCDVVTDRADTTLLVTGPNSGGKTRLLQSVALTQLLAQAGMFVPARRASVARVPGLVVSLIQETKFDQSEGRLGMELLRIRALFEELGPGAMVILDELCSGTNPSEGEEIFELVVTLLEKLRPQAFITTHFLTFAARLEREKAIRNLRFVQVELDAAQRPTYQFVDGVAATSLAAQAAARLGVTRGELEGLIDRNIDRNLLASRALSVVGRDSAFAGPSVVGRDSAFAGPSGES</sequence>
<name>A0ABT5BVA7_9BACT</name>
<evidence type="ECO:0000259" key="5">
    <source>
        <dbReference type="PROSITE" id="PS00486"/>
    </source>
</evidence>
<dbReference type="RefSeq" id="WP_272094232.1">
    <property type="nucleotide sequence ID" value="NZ_JAQNDK010000001.1"/>
</dbReference>
<dbReference type="PROSITE" id="PS00486">
    <property type="entry name" value="DNA_MISMATCH_REPAIR_2"/>
    <property type="match status" value="1"/>
</dbReference>
<feature type="domain" description="DNA mismatch repair proteins mutS family" evidence="5">
    <location>
        <begin position="464"/>
        <end position="480"/>
    </location>
</feature>
<dbReference type="EMBL" id="JAQNDK010000001">
    <property type="protein sequence ID" value="MDC0677474.1"/>
    <property type="molecule type" value="Genomic_DNA"/>
</dbReference>
<keyword evidence="2" id="KW-0067">ATP-binding</keyword>
<keyword evidence="1" id="KW-0547">Nucleotide-binding</keyword>
<dbReference type="InterPro" id="IPR045076">
    <property type="entry name" value="MutS"/>
</dbReference>
<reference evidence="6 7" key="1">
    <citation type="submission" date="2023-01" db="EMBL/GenBank/DDBJ databases">
        <title>Minimal conservation of predation-associated metabolite biosynthetic gene clusters underscores biosynthetic potential of Myxococcota including descriptions for ten novel species: Archangium lansinium sp. nov., Myxococcus landrumus sp. nov., Nannocystis bai.</title>
        <authorList>
            <person name="Ahearne A."/>
            <person name="Stevens C."/>
            <person name="Dowd S."/>
        </authorList>
    </citation>
    <scope>NUCLEOTIDE SEQUENCE [LARGE SCALE GENOMIC DNA]</scope>
    <source>
        <strain evidence="6 7">WIWO2</strain>
    </source>
</reference>
<evidence type="ECO:0000256" key="1">
    <source>
        <dbReference type="ARBA" id="ARBA00022741"/>
    </source>
</evidence>
<dbReference type="InterPro" id="IPR000432">
    <property type="entry name" value="DNA_mismatch_repair_MutS_C"/>
</dbReference>
<evidence type="ECO:0000256" key="2">
    <source>
        <dbReference type="ARBA" id="ARBA00022840"/>
    </source>
</evidence>
<evidence type="ECO:0000313" key="7">
    <source>
        <dbReference type="Proteomes" id="UP001217485"/>
    </source>
</evidence>
<evidence type="ECO:0000256" key="3">
    <source>
        <dbReference type="ARBA" id="ARBA00023125"/>
    </source>
</evidence>
<gene>
    <name evidence="6" type="ORF">POL72_06940</name>
</gene>
<dbReference type="SUPFAM" id="SSF52540">
    <property type="entry name" value="P-loop containing nucleoside triphosphate hydrolases"/>
    <property type="match status" value="1"/>
</dbReference>